<dbReference type="InterPro" id="IPR011010">
    <property type="entry name" value="DNA_brk_join_enz"/>
</dbReference>
<evidence type="ECO:0000313" key="9">
    <source>
        <dbReference type="Proteomes" id="UP000542695"/>
    </source>
</evidence>
<dbReference type="SUPFAM" id="SSF56349">
    <property type="entry name" value="DNA breaking-rejoining enzymes"/>
    <property type="match status" value="1"/>
</dbReference>
<protein>
    <submittedName>
        <fullName evidence="8">Tyrosine-type recombinase/integrase</fullName>
    </submittedName>
</protein>
<dbReference type="EMBL" id="JACARV010000127">
    <property type="protein sequence ID" value="NWC84176.1"/>
    <property type="molecule type" value="Genomic_DNA"/>
</dbReference>
<comment type="similarity">
    <text evidence="1">Belongs to the 'phage' integrase family.</text>
</comment>
<dbReference type="InterPro" id="IPR013762">
    <property type="entry name" value="Integrase-like_cat_sf"/>
</dbReference>
<reference evidence="8 9" key="1">
    <citation type="submission" date="2020-04" db="EMBL/GenBank/DDBJ databases">
        <title>Molecular characterization of pseudomonads from Agaricus bisporus reveal novel blotch 2 pathogens in Western Europe.</title>
        <authorList>
            <person name="Taparia T."/>
            <person name="Krijger M."/>
            <person name="Haynes E."/>
            <person name="Elpinstone J.G."/>
            <person name="Noble R."/>
            <person name="Van Der Wolf J."/>
        </authorList>
    </citation>
    <scope>NUCLEOTIDE SEQUENCE [LARGE SCALE GENOMIC DNA]</scope>
    <source>
        <strain evidence="8 9">P7765</strain>
    </source>
</reference>
<name>A0A7Y7ZFS8_PSEPU</name>
<dbReference type="PROSITE" id="PS51898">
    <property type="entry name" value="TYR_RECOMBINASE"/>
    <property type="match status" value="1"/>
</dbReference>
<accession>A0A7Y7ZFS8</accession>
<sequence length="381" mass="43885">MELVWATTDFVIAGRSYPGFPILLWDSMESCAPANEFLRHYLLRGGIGSKKSWPATARALYDFFSFIQSNDLDWRDVGRGEAKNLVAAYRDYCLIDYSLARSTTRQRLLYICKFYEYAQLAGWICELPFRHEERVLKRAPKFFAHLDVSGGKVLAKDIMPPLHRKLPMFLSLTEARQLISAAKNPHHRMIIRLALQTGLRREEIATFPLSYILHATKADSSVRNLRIRLDPFDGLGMLTEGSRPRDIYISKRLVSDLHRYIVQVRGERSSLSHQKYENLFLNQFGEPFSNDGKGIERIVRNTGDKVGIRVHPHMLRHTYATHTLSILQRSRGDIDPLIFVQRQLGHTSIQSTMIYLHLINELADSAVLAYDDEINNFMESI</sequence>
<dbReference type="InterPro" id="IPR050090">
    <property type="entry name" value="Tyrosine_recombinase_XerCD"/>
</dbReference>
<keyword evidence="4" id="KW-0233">DNA recombination</keyword>
<keyword evidence="3 5" id="KW-0238">DNA-binding</keyword>
<evidence type="ECO:0000259" key="6">
    <source>
        <dbReference type="PROSITE" id="PS51898"/>
    </source>
</evidence>
<dbReference type="Proteomes" id="UP000542695">
    <property type="component" value="Unassembled WGS sequence"/>
</dbReference>
<dbReference type="InterPro" id="IPR044068">
    <property type="entry name" value="CB"/>
</dbReference>
<evidence type="ECO:0000256" key="3">
    <source>
        <dbReference type="ARBA" id="ARBA00023125"/>
    </source>
</evidence>
<gene>
    <name evidence="8" type="ORF">HX798_28405</name>
</gene>
<dbReference type="AlphaFoldDB" id="A0A7Y7ZFS8"/>
<dbReference type="PANTHER" id="PTHR30349:SF64">
    <property type="entry name" value="PROPHAGE INTEGRASE INTD-RELATED"/>
    <property type="match status" value="1"/>
</dbReference>
<comment type="caution">
    <text evidence="8">The sequence shown here is derived from an EMBL/GenBank/DDBJ whole genome shotgun (WGS) entry which is preliminary data.</text>
</comment>
<dbReference type="GO" id="GO:0015074">
    <property type="term" value="P:DNA integration"/>
    <property type="evidence" value="ECO:0007669"/>
    <property type="project" value="UniProtKB-KW"/>
</dbReference>
<dbReference type="Gene3D" id="1.10.443.10">
    <property type="entry name" value="Intergrase catalytic core"/>
    <property type="match status" value="1"/>
</dbReference>
<evidence type="ECO:0000256" key="1">
    <source>
        <dbReference type="ARBA" id="ARBA00008857"/>
    </source>
</evidence>
<dbReference type="PROSITE" id="PS51900">
    <property type="entry name" value="CB"/>
    <property type="match status" value="1"/>
</dbReference>
<dbReference type="InterPro" id="IPR010998">
    <property type="entry name" value="Integrase_recombinase_N"/>
</dbReference>
<evidence type="ECO:0000256" key="5">
    <source>
        <dbReference type="PROSITE-ProRule" id="PRU01248"/>
    </source>
</evidence>
<dbReference type="GO" id="GO:0003677">
    <property type="term" value="F:DNA binding"/>
    <property type="evidence" value="ECO:0007669"/>
    <property type="project" value="UniProtKB-UniRule"/>
</dbReference>
<evidence type="ECO:0000256" key="4">
    <source>
        <dbReference type="ARBA" id="ARBA00023172"/>
    </source>
</evidence>
<dbReference type="Gene3D" id="1.10.150.130">
    <property type="match status" value="1"/>
</dbReference>
<dbReference type="CDD" id="cd00397">
    <property type="entry name" value="DNA_BRE_C"/>
    <property type="match status" value="1"/>
</dbReference>
<keyword evidence="2" id="KW-0229">DNA integration</keyword>
<evidence type="ECO:0000256" key="2">
    <source>
        <dbReference type="ARBA" id="ARBA00022908"/>
    </source>
</evidence>
<dbReference type="Pfam" id="PF00589">
    <property type="entry name" value="Phage_integrase"/>
    <property type="match status" value="1"/>
</dbReference>
<feature type="domain" description="Core-binding (CB)" evidence="7">
    <location>
        <begin position="32"/>
        <end position="119"/>
    </location>
</feature>
<organism evidence="8 9">
    <name type="scientific">Pseudomonas putida</name>
    <name type="common">Arthrobacter siderocapsulatus</name>
    <dbReference type="NCBI Taxonomy" id="303"/>
    <lineage>
        <taxon>Bacteria</taxon>
        <taxon>Pseudomonadati</taxon>
        <taxon>Pseudomonadota</taxon>
        <taxon>Gammaproteobacteria</taxon>
        <taxon>Pseudomonadales</taxon>
        <taxon>Pseudomonadaceae</taxon>
        <taxon>Pseudomonas</taxon>
    </lineage>
</organism>
<dbReference type="PANTHER" id="PTHR30349">
    <property type="entry name" value="PHAGE INTEGRASE-RELATED"/>
    <property type="match status" value="1"/>
</dbReference>
<evidence type="ECO:0000259" key="7">
    <source>
        <dbReference type="PROSITE" id="PS51900"/>
    </source>
</evidence>
<feature type="domain" description="Tyr recombinase" evidence="6">
    <location>
        <begin position="165"/>
        <end position="368"/>
    </location>
</feature>
<evidence type="ECO:0000313" key="8">
    <source>
        <dbReference type="EMBL" id="NWC84176.1"/>
    </source>
</evidence>
<dbReference type="InterPro" id="IPR002104">
    <property type="entry name" value="Integrase_catalytic"/>
</dbReference>
<dbReference type="GO" id="GO:0006310">
    <property type="term" value="P:DNA recombination"/>
    <property type="evidence" value="ECO:0007669"/>
    <property type="project" value="UniProtKB-KW"/>
</dbReference>
<proteinExistence type="inferred from homology"/>